<gene>
    <name evidence="1" type="ORF">LTR37_013907</name>
</gene>
<evidence type="ECO:0000313" key="2">
    <source>
        <dbReference type="Proteomes" id="UP001281147"/>
    </source>
</evidence>
<comment type="caution">
    <text evidence="1">The sequence shown here is derived from an EMBL/GenBank/DDBJ whole genome shotgun (WGS) entry which is preliminary data.</text>
</comment>
<accession>A0ACC3MV50</accession>
<protein>
    <submittedName>
        <fullName evidence="1">Uncharacterized protein</fullName>
    </submittedName>
</protein>
<keyword evidence="2" id="KW-1185">Reference proteome</keyword>
<reference evidence="1" key="1">
    <citation type="submission" date="2023-07" db="EMBL/GenBank/DDBJ databases">
        <title>Black Yeasts Isolated from many extreme environments.</title>
        <authorList>
            <person name="Coleine C."/>
            <person name="Stajich J.E."/>
            <person name="Selbmann L."/>
        </authorList>
    </citation>
    <scope>NUCLEOTIDE SEQUENCE</scope>
    <source>
        <strain evidence="1">CCFEE 5714</strain>
    </source>
</reference>
<sequence>MASKWVLGVVVLLLTFAGSVTAKNHFETFYPQLRPVIAEYLRYNCSQEYRDYLDDVRSDNELVCIGCAAAPVTDCLLNTFREVDKANMASAAVILGILPTSLSLAGSTTAETGLLSLRRPLLAFLIGAGAPAVNPTRTFHYADPKDLLHIRRKSIRASRLTGFFGVLVLVLEYFFACLAVTNLSIVSWQLCVRTICSFAQDTVYMPALWALMAAAIHIAGAIAVALRVHLTEGSSKQRRPRSHRFGRNIFQTIRKEFTLSRAQPAATLEYDEESYWFLIVSWITASGTVLHIVFGTLVFSSLLFITTLDAVIVVFQLLGSTIVCRAILMYELSGMRRVVEVKEDDISELELRGLWPVMIASIRTLEA</sequence>
<dbReference type="Proteomes" id="UP001281147">
    <property type="component" value="Unassembled WGS sequence"/>
</dbReference>
<proteinExistence type="predicted"/>
<evidence type="ECO:0000313" key="1">
    <source>
        <dbReference type="EMBL" id="KAK3704354.1"/>
    </source>
</evidence>
<dbReference type="EMBL" id="JAUTXU010000140">
    <property type="protein sequence ID" value="KAK3704354.1"/>
    <property type="molecule type" value="Genomic_DNA"/>
</dbReference>
<organism evidence="1 2">
    <name type="scientific">Vermiconidia calcicola</name>
    <dbReference type="NCBI Taxonomy" id="1690605"/>
    <lineage>
        <taxon>Eukaryota</taxon>
        <taxon>Fungi</taxon>
        <taxon>Dikarya</taxon>
        <taxon>Ascomycota</taxon>
        <taxon>Pezizomycotina</taxon>
        <taxon>Dothideomycetes</taxon>
        <taxon>Dothideomycetidae</taxon>
        <taxon>Mycosphaerellales</taxon>
        <taxon>Extremaceae</taxon>
        <taxon>Vermiconidia</taxon>
    </lineage>
</organism>
<name>A0ACC3MV50_9PEZI</name>